<proteinExistence type="predicted"/>
<evidence type="ECO:0000313" key="2">
    <source>
        <dbReference type="EMBL" id="WPL16842.1"/>
    </source>
</evidence>
<dbReference type="EMBL" id="CP121472">
    <property type="protein sequence ID" value="WPL16842.1"/>
    <property type="molecule type" value="Genomic_DNA"/>
</dbReference>
<gene>
    <name evidence="2" type="ORF">Thiowin_01818</name>
</gene>
<keyword evidence="1" id="KW-0812">Transmembrane</keyword>
<organism evidence="2 3">
    <name type="scientific">Thiorhodovibrio winogradskyi</name>
    <dbReference type="NCBI Taxonomy" id="77007"/>
    <lineage>
        <taxon>Bacteria</taxon>
        <taxon>Pseudomonadati</taxon>
        <taxon>Pseudomonadota</taxon>
        <taxon>Gammaproteobacteria</taxon>
        <taxon>Chromatiales</taxon>
        <taxon>Chromatiaceae</taxon>
        <taxon>Thiorhodovibrio</taxon>
    </lineage>
</organism>
<protein>
    <recommendedName>
        <fullName evidence="4">Immunity protein 30 domain-containing protein</fullName>
    </recommendedName>
</protein>
<dbReference type="Proteomes" id="UP001432180">
    <property type="component" value="Chromosome"/>
</dbReference>
<keyword evidence="3" id="KW-1185">Reference proteome</keyword>
<evidence type="ECO:0008006" key="4">
    <source>
        <dbReference type="Google" id="ProtNLM"/>
    </source>
</evidence>
<keyword evidence="1" id="KW-1133">Transmembrane helix</keyword>
<dbReference type="RefSeq" id="WP_328987371.1">
    <property type="nucleotide sequence ID" value="NZ_CP121472.1"/>
</dbReference>
<sequence length="124" mass="14076">MNLNEMLDLAFEQFISNTLTEELLKSIKSSVTSADVDTLIIKIESLDDPSAYCKNDLDSKTPAGFFLFLDFISALIINFGHSAIQETDKYSNSKHPFVPWVVKYASDERFHNEIISKFSNLFAK</sequence>
<evidence type="ECO:0000256" key="1">
    <source>
        <dbReference type="SAM" id="Phobius"/>
    </source>
</evidence>
<keyword evidence="1" id="KW-0472">Membrane</keyword>
<name>A0ABZ0S9T2_9GAMM</name>
<feature type="transmembrane region" description="Helical" evidence="1">
    <location>
        <begin position="65"/>
        <end position="84"/>
    </location>
</feature>
<evidence type="ECO:0000313" key="3">
    <source>
        <dbReference type="Proteomes" id="UP001432180"/>
    </source>
</evidence>
<accession>A0ABZ0S9T2</accession>
<reference evidence="2 3" key="1">
    <citation type="journal article" date="2023" name="Microorganisms">
        <title>Thiorhodovibrio frisius and Trv. litoralis spp. nov., Two Novel Members from a Clade of Fastidious Purple Sulfur Bacteria That Exhibit Unique Red-Shifted Light-Harvesting Capabilities.</title>
        <authorList>
            <person name="Methner A."/>
            <person name="Kuzyk S.B."/>
            <person name="Petersen J."/>
            <person name="Bauer S."/>
            <person name="Brinkmann H."/>
            <person name="Sichau K."/>
            <person name="Wanner G."/>
            <person name="Wolf J."/>
            <person name="Neumann-Schaal M."/>
            <person name="Henke P."/>
            <person name="Tank M."/>
            <person name="Sproer C."/>
            <person name="Bunk B."/>
            <person name="Overmann J."/>
        </authorList>
    </citation>
    <scope>NUCLEOTIDE SEQUENCE [LARGE SCALE GENOMIC DNA]</scope>
    <source>
        <strain evidence="2 3">DSM 6702</strain>
    </source>
</reference>